<evidence type="ECO:0000313" key="7">
    <source>
        <dbReference type="Proteomes" id="UP000252770"/>
    </source>
</evidence>
<dbReference type="SUPFAM" id="SSF55781">
    <property type="entry name" value="GAF domain-like"/>
    <property type="match status" value="1"/>
</dbReference>
<dbReference type="Proteomes" id="UP000252770">
    <property type="component" value="Unassembled WGS sequence"/>
</dbReference>
<keyword evidence="1" id="KW-0808">Transferase</keyword>
<keyword evidence="3" id="KW-0805">Transcription regulation</keyword>
<comment type="caution">
    <text evidence="6">The sequence shown here is derived from an EMBL/GenBank/DDBJ whole genome shotgun (WGS) entry which is preliminary data.</text>
</comment>
<organism evidence="6 7">
    <name type="scientific">Desertihabitans brevis</name>
    <dbReference type="NCBI Taxonomy" id="2268447"/>
    <lineage>
        <taxon>Bacteria</taxon>
        <taxon>Bacillati</taxon>
        <taxon>Actinomycetota</taxon>
        <taxon>Actinomycetes</taxon>
        <taxon>Propionibacteriales</taxon>
        <taxon>Propionibacteriaceae</taxon>
        <taxon>Desertihabitans</taxon>
    </lineage>
</organism>
<dbReference type="GO" id="GO:0016301">
    <property type="term" value="F:kinase activity"/>
    <property type="evidence" value="ECO:0007669"/>
    <property type="project" value="UniProtKB-KW"/>
</dbReference>
<keyword evidence="2" id="KW-0418">Kinase</keyword>
<dbReference type="EMBL" id="QOUI01000008">
    <property type="protein sequence ID" value="RCK69017.1"/>
    <property type="molecule type" value="Genomic_DNA"/>
</dbReference>
<protein>
    <submittedName>
        <fullName evidence="6">ANTAR domain-containing protein</fullName>
    </submittedName>
</protein>
<dbReference type="SMART" id="SM00065">
    <property type="entry name" value="GAF"/>
    <property type="match status" value="1"/>
</dbReference>
<dbReference type="PIRSF" id="PIRSF036625">
    <property type="entry name" value="GAF_ANTAR"/>
    <property type="match status" value="1"/>
</dbReference>
<dbReference type="Pfam" id="PF13185">
    <property type="entry name" value="GAF_2"/>
    <property type="match status" value="1"/>
</dbReference>
<dbReference type="Pfam" id="PF03861">
    <property type="entry name" value="ANTAR"/>
    <property type="match status" value="1"/>
</dbReference>
<dbReference type="AlphaFoldDB" id="A0A367YTD9"/>
<proteinExistence type="predicted"/>
<evidence type="ECO:0000256" key="1">
    <source>
        <dbReference type="ARBA" id="ARBA00022679"/>
    </source>
</evidence>
<dbReference type="InterPro" id="IPR029016">
    <property type="entry name" value="GAF-like_dom_sf"/>
</dbReference>
<evidence type="ECO:0000256" key="2">
    <source>
        <dbReference type="ARBA" id="ARBA00022777"/>
    </source>
</evidence>
<evidence type="ECO:0000256" key="3">
    <source>
        <dbReference type="ARBA" id="ARBA00023015"/>
    </source>
</evidence>
<accession>A0A367YTD9</accession>
<evidence type="ECO:0000256" key="4">
    <source>
        <dbReference type="ARBA" id="ARBA00023163"/>
    </source>
</evidence>
<dbReference type="SMART" id="SM01012">
    <property type="entry name" value="ANTAR"/>
    <property type="match status" value="1"/>
</dbReference>
<dbReference type="Gene3D" id="1.10.10.10">
    <property type="entry name" value="Winged helix-like DNA-binding domain superfamily/Winged helix DNA-binding domain"/>
    <property type="match status" value="1"/>
</dbReference>
<reference evidence="6 7" key="1">
    <citation type="submission" date="2018-07" db="EMBL/GenBank/DDBJ databases">
        <title>Desertimonas flava gen. nov. sp. nov.</title>
        <authorList>
            <person name="Liu S."/>
        </authorList>
    </citation>
    <scope>NUCLEOTIDE SEQUENCE [LARGE SCALE GENOMIC DNA]</scope>
    <source>
        <strain evidence="6 7">16Sb5-5</strain>
    </source>
</reference>
<name>A0A367YTD9_9ACTN</name>
<keyword evidence="7" id="KW-1185">Reference proteome</keyword>
<dbReference type="InterPro" id="IPR003018">
    <property type="entry name" value="GAF"/>
</dbReference>
<keyword evidence="4" id="KW-0804">Transcription</keyword>
<dbReference type="InterPro" id="IPR012074">
    <property type="entry name" value="GAF_ANTAR"/>
</dbReference>
<dbReference type="GO" id="GO:0003723">
    <property type="term" value="F:RNA binding"/>
    <property type="evidence" value="ECO:0007669"/>
    <property type="project" value="InterPro"/>
</dbReference>
<dbReference type="InterPro" id="IPR005561">
    <property type="entry name" value="ANTAR"/>
</dbReference>
<dbReference type="InterPro" id="IPR011006">
    <property type="entry name" value="CheY-like_superfamily"/>
</dbReference>
<dbReference type="PROSITE" id="PS50921">
    <property type="entry name" value="ANTAR"/>
    <property type="match status" value="1"/>
</dbReference>
<sequence>MAESLGTLARQLQSEDDTETMLDELVRSAVALIPGTDEGSISVVLARREVSSYHGTSALPNQVDAVQSELGEGPCLDAAFEQQTVRVDDMAAEQRWPRFSRRALELGARGMLAFQLYVEGDNLGALNLYSRRPRAFDDESEQIGLLFATHAAVAFANAQRVDQLGRAIASRDLIGQAKGILMERFQIEAAVAFRVLSRVSQQRNVKLRDVAEELVRTGHLMES</sequence>
<evidence type="ECO:0000313" key="6">
    <source>
        <dbReference type="EMBL" id="RCK69017.1"/>
    </source>
</evidence>
<dbReference type="Gene3D" id="3.30.450.40">
    <property type="match status" value="1"/>
</dbReference>
<gene>
    <name evidence="6" type="ORF">DT076_13410</name>
</gene>
<feature type="domain" description="ANTAR" evidence="5">
    <location>
        <begin position="154"/>
        <end position="215"/>
    </location>
</feature>
<evidence type="ECO:0000259" key="5">
    <source>
        <dbReference type="PROSITE" id="PS50921"/>
    </source>
</evidence>
<dbReference type="InterPro" id="IPR036388">
    <property type="entry name" value="WH-like_DNA-bd_sf"/>
</dbReference>
<dbReference type="SUPFAM" id="SSF52172">
    <property type="entry name" value="CheY-like"/>
    <property type="match status" value="1"/>
</dbReference>